<dbReference type="Proteomes" id="UP000824205">
    <property type="component" value="Unassembled WGS sequence"/>
</dbReference>
<keyword evidence="2 3" id="KW-0456">Lyase</keyword>
<dbReference type="EMBL" id="DXGE01000035">
    <property type="protein sequence ID" value="HIW86594.1"/>
    <property type="molecule type" value="Genomic_DNA"/>
</dbReference>
<proteinExistence type="inferred from homology"/>
<dbReference type="Pfam" id="PF07286">
    <property type="entry name" value="D-Glu_cyclase"/>
    <property type="match status" value="1"/>
</dbReference>
<dbReference type="PIRSF" id="PIRSF029755">
    <property type="entry name" value="UCP029755"/>
    <property type="match status" value="1"/>
</dbReference>
<dbReference type="SUPFAM" id="SSF160920">
    <property type="entry name" value="PSTPO5379-like"/>
    <property type="match status" value="1"/>
</dbReference>
<accession>A0A9D1UG49</accession>
<evidence type="ECO:0000256" key="3">
    <source>
        <dbReference type="HAMAP-Rule" id="MF_01830"/>
    </source>
</evidence>
<sequence length="261" mass="28946">MDYSKMSPKEVRQLIKEQKITGQTSGMCAGFAQANLCILPKELAFDFLLFCTRNPRPCPVLEVGDAGSRTIREMADHADVATDFPKYRIWKNGKLEKEVFDISDIWREDLVYFLIGCSFSFEAELIEANIPVRHIEEGRNVPMFNTNIPLHKAGIFGGNMVVSMRPIPYDLVVKAVNVTAAMPRVHGAPIHIGDPALIGIRDIAKPDYGDPVTVKDGEIPVFWPCGVTPQNAVMNAKPAFAITHSPGHMFITDVTNASLKY</sequence>
<name>A0A9D1UG49_9FIRM</name>
<dbReference type="FunFam" id="3.30.2040.10:FF:000001">
    <property type="entry name" value="D-glutamate cyclase, mitochondrial"/>
    <property type="match status" value="1"/>
</dbReference>
<dbReference type="PANTHER" id="PTHR32022">
    <property type="entry name" value="D-GLUTAMATE CYCLASE, MITOCHONDRIAL"/>
    <property type="match status" value="1"/>
</dbReference>
<reference evidence="4" key="2">
    <citation type="submission" date="2021-04" db="EMBL/GenBank/DDBJ databases">
        <authorList>
            <person name="Gilroy R."/>
        </authorList>
    </citation>
    <scope>NUCLEOTIDE SEQUENCE</scope>
    <source>
        <strain evidence="4">421</strain>
    </source>
</reference>
<dbReference type="PANTHER" id="PTHR32022:SF10">
    <property type="entry name" value="D-GLUTAMATE CYCLASE, MITOCHONDRIAL"/>
    <property type="match status" value="1"/>
</dbReference>
<organism evidence="4 5">
    <name type="scientific">Candidatus Eubacterium faecipullorum</name>
    <dbReference type="NCBI Taxonomy" id="2838571"/>
    <lineage>
        <taxon>Bacteria</taxon>
        <taxon>Bacillati</taxon>
        <taxon>Bacillota</taxon>
        <taxon>Clostridia</taxon>
        <taxon>Eubacteriales</taxon>
        <taxon>Eubacteriaceae</taxon>
        <taxon>Eubacterium</taxon>
    </lineage>
</organism>
<evidence type="ECO:0000313" key="5">
    <source>
        <dbReference type="Proteomes" id="UP000824205"/>
    </source>
</evidence>
<dbReference type="AlphaFoldDB" id="A0A9D1UG49"/>
<dbReference type="EC" id="4.2.1.-" evidence="3"/>
<dbReference type="InterPro" id="IPR038021">
    <property type="entry name" value="Putative_hydro-lyase"/>
</dbReference>
<protein>
    <recommendedName>
        <fullName evidence="3">Putative hydro-lyase IAA48_08885</fullName>
        <ecNumber evidence="3">4.2.1.-</ecNumber>
    </recommendedName>
</protein>
<dbReference type="HAMAP" id="MF_01830">
    <property type="entry name" value="Hydro_lyase"/>
    <property type="match status" value="1"/>
</dbReference>
<dbReference type="InterPro" id="IPR016938">
    <property type="entry name" value="UPF0317"/>
</dbReference>
<dbReference type="InterPro" id="IPR009906">
    <property type="entry name" value="D-Glu_cyclase"/>
</dbReference>
<dbReference type="Gene3D" id="3.40.1640.10">
    <property type="entry name" value="PSTPO5379-like"/>
    <property type="match status" value="1"/>
</dbReference>
<evidence type="ECO:0000313" key="4">
    <source>
        <dbReference type="EMBL" id="HIW86594.1"/>
    </source>
</evidence>
<evidence type="ECO:0000256" key="1">
    <source>
        <dbReference type="ARBA" id="ARBA00007896"/>
    </source>
</evidence>
<dbReference type="Gene3D" id="3.30.2040.10">
    <property type="entry name" value="PSTPO5379-like domain"/>
    <property type="match status" value="1"/>
</dbReference>
<evidence type="ECO:0000256" key="2">
    <source>
        <dbReference type="ARBA" id="ARBA00023239"/>
    </source>
</evidence>
<dbReference type="GO" id="GO:0016829">
    <property type="term" value="F:lyase activity"/>
    <property type="evidence" value="ECO:0007669"/>
    <property type="project" value="UniProtKB-KW"/>
</dbReference>
<reference evidence="4" key="1">
    <citation type="journal article" date="2021" name="PeerJ">
        <title>Extensive microbial diversity within the chicken gut microbiome revealed by metagenomics and culture.</title>
        <authorList>
            <person name="Gilroy R."/>
            <person name="Ravi A."/>
            <person name="Getino M."/>
            <person name="Pursley I."/>
            <person name="Horton D.L."/>
            <person name="Alikhan N.F."/>
            <person name="Baker D."/>
            <person name="Gharbi K."/>
            <person name="Hall N."/>
            <person name="Watson M."/>
            <person name="Adriaenssens E.M."/>
            <person name="Foster-Nyarko E."/>
            <person name="Jarju S."/>
            <person name="Secka A."/>
            <person name="Antonio M."/>
            <person name="Oren A."/>
            <person name="Chaudhuri R.R."/>
            <person name="La Ragione R."/>
            <person name="Hildebrand F."/>
            <person name="Pallen M.J."/>
        </authorList>
    </citation>
    <scope>NUCLEOTIDE SEQUENCE</scope>
    <source>
        <strain evidence="4">421</strain>
    </source>
</reference>
<gene>
    <name evidence="4" type="ORF">IAA48_08885</name>
</gene>
<dbReference type="NCBIfam" id="NF003969">
    <property type="entry name" value="PRK05463.1"/>
    <property type="match status" value="1"/>
</dbReference>
<comment type="caution">
    <text evidence="4">The sequence shown here is derived from an EMBL/GenBank/DDBJ whole genome shotgun (WGS) entry which is preliminary data.</text>
</comment>
<comment type="similarity">
    <text evidence="1 3">Belongs to the D-glutamate cyclase family.</text>
</comment>